<keyword evidence="2" id="KW-0560">Oxidoreductase</keyword>
<proteinExistence type="predicted"/>
<evidence type="ECO:0000256" key="2">
    <source>
        <dbReference type="ARBA" id="ARBA00023002"/>
    </source>
</evidence>
<keyword evidence="1" id="KW-0285">Flavoprotein</keyword>
<accession>A0A1C3PA29</accession>
<evidence type="ECO:0000313" key="5">
    <source>
        <dbReference type="EMBL" id="SBW26646.1"/>
    </source>
</evidence>
<dbReference type="Gene3D" id="3.50.50.60">
    <property type="entry name" value="FAD/NAD(P)-binding domain"/>
    <property type="match status" value="1"/>
</dbReference>
<dbReference type="Pfam" id="PF00890">
    <property type="entry name" value="FAD_binding_2"/>
    <property type="match status" value="1"/>
</dbReference>
<dbReference type="InterPro" id="IPR037099">
    <property type="entry name" value="Fum_R/Succ_DH_flav-like_C_sf"/>
</dbReference>
<feature type="domain" description="Fumarate reductase/succinate dehydrogenase flavoprotein-like C-terminal" evidence="4">
    <location>
        <begin position="439"/>
        <end position="511"/>
    </location>
</feature>
<dbReference type="InterPro" id="IPR030664">
    <property type="entry name" value="SdhA/FrdA/AprA"/>
</dbReference>
<dbReference type="SUPFAM" id="SSF46977">
    <property type="entry name" value="Succinate dehydrogenase/fumarate reductase flavoprotein C-terminal domain"/>
    <property type="match status" value="1"/>
</dbReference>
<feature type="domain" description="FAD-dependent oxidoreductase 2 FAD-binding" evidence="3">
    <location>
        <begin position="19"/>
        <end position="366"/>
    </location>
</feature>
<dbReference type="GO" id="GO:0005886">
    <property type="term" value="C:plasma membrane"/>
    <property type="evidence" value="ECO:0007669"/>
    <property type="project" value="TreeGrafter"/>
</dbReference>
<dbReference type="SUPFAM" id="SSF51905">
    <property type="entry name" value="FAD/NAD(P)-binding domain"/>
    <property type="match status" value="1"/>
</dbReference>
<dbReference type="Pfam" id="PF02910">
    <property type="entry name" value="Succ_DH_flav_C"/>
    <property type="match status" value="1"/>
</dbReference>
<dbReference type="PANTHER" id="PTHR11632:SF73">
    <property type="entry name" value="BLR3196 PROTEIN"/>
    <property type="match status" value="1"/>
</dbReference>
<evidence type="ECO:0000256" key="1">
    <source>
        <dbReference type="ARBA" id="ARBA00022630"/>
    </source>
</evidence>
<dbReference type="PRINTS" id="PR00411">
    <property type="entry name" value="PNDRDTASEI"/>
</dbReference>
<evidence type="ECO:0000259" key="4">
    <source>
        <dbReference type="Pfam" id="PF02910"/>
    </source>
</evidence>
<evidence type="ECO:0008006" key="7">
    <source>
        <dbReference type="Google" id="ProtNLM"/>
    </source>
</evidence>
<dbReference type="InterPro" id="IPR015939">
    <property type="entry name" value="Fum_Rdtase/Succ_DH_flav-like_C"/>
</dbReference>
<dbReference type="InterPro" id="IPR003953">
    <property type="entry name" value="FAD-dep_OxRdtase_2_FAD-bd"/>
</dbReference>
<sequence>MSVVSRRRPRLVAVPAETDVLVLGGGPAGTWAALAAAGRGRRVTLADKGYCGTSGSTAAAGNNLWYLPPGGRSRTEAMAAREIAGGHLTDRQWMARVLDRTWEAVEQLAGWGYPFPVADDGTRQRGSLQGPEYMRLMRRQVRRAGVVILDQSPALELLVDPDGVVTGAAGVRRQQAGERWQVRAGAVVLATGGCAFRSGALGLNVDTGDGALMAAELGAELSGMEFSCQYGIAPAFGAQTKGLMYQFAVFTDADGTELATAAFPGGLLDVQRAALHTQVYARLERAEPHLQEAMRWSQPNFFLPFDKLGIDPFTQRFPIRFVMEGTVRGTGGLRLVDDGCATTVPGLFAAGDAASRELVTGAISGGGSHNGSWAISSGSWAGAAAAGFAAGRPVGWPSAPLTPAGGAGLRAREGRGDLRYEEVVATVQDRVLPLRHNRFRTGTDLRESLAVLDSLWLAVVDGLAPSGDAHTVTPIREAAAMLAHARWMYRSALSRPESRGLQVRQDRPEADPALAHRIRVGGLDQVWTTAETITIPGLRRAEEVPVP</sequence>
<dbReference type="GO" id="GO:0000104">
    <property type="term" value="F:succinate dehydrogenase activity"/>
    <property type="evidence" value="ECO:0007669"/>
    <property type="project" value="TreeGrafter"/>
</dbReference>
<evidence type="ECO:0000313" key="6">
    <source>
        <dbReference type="Proteomes" id="UP000199013"/>
    </source>
</evidence>
<name>A0A1C3PA29_9ACTN</name>
<evidence type="ECO:0000259" key="3">
    <source>
        <dbReference type="Pfam" id="PF00890"/>
    </source>
</evidence>
<dbReference type="PRINTS" id="PR00368">
    <property type="entry name" value="FADPNR"/>
</dbReference>
<dbReference type="GO" id="GO:0050660">
    <property type="term" value="F:flavin adenine dinucleotide binding"/>
    <property type="evidence" value="ECO:0007669"/>
    <property type="project" value="TreeGrafter"/>
</dbReference>
<gene>
    <name evidence="5" type="ORF">FDG2_4995</name>
</gene>
<protein>
    <recommendedName>
        <fullName evidence="7">Pyridine nucleotide-disulfide oxidoreductase</fullName>
    </recommendedName>
</protein>
<dbReference type="GO" id="GO:0009061">
    <property type="term" value="P:anaerobic respiration"/>
    <property type="evidence" value="ECO:0007669"/>
    <property type="project" value="TreeGrafter"/>
</dbReference>
<dbReference type="AlphaFoldDB" id="A0A1C3PA29"/>
<dbReference type="GO" id="GO:0009055">
    <property type="term" value="F:electron transfer activity"/>
    <property type="evidence" value="ECO:0007669"/>
    <property type="project" value="TreeGrafter"/>
</dbReference>
<organism evidence="5 6">
    <name type="scientific">Candidatus Protofrankia californiensis</name>
    <dbReference type="NCBI Taxonomy" id="1839754"/>
    <lineage>
        <taxon>Bacteria</taxon>
        <taxon>Bacillati</taxon>
        <taxon>Actinomycetota</taxon>
        <taxon>Actinomycetes</taxon>
        <taxon>Frankiales</taxon>
        <taxon>Frankiaceae</taxon>
        <taxon>Protofrankia</taxon>
    </lineage>
</organism>
<dbReference type="EMBL" id="FLUV01002109">
    <property type="protein sequence ID" value="SBW26646.1"/>
    <property type="molecule type" value="Genomic_DNA"/>
</dbReference>
<dbReference type="PANTHER" id="PTHR11632">
    <property type="entry name" value="SUCCINATE DEHYDROGENASE 2 FLAVOPROTEIN SUBUNIT"/>
    <property type="match status" value="1"/>
</dbReference>
<dbReference type="Proteomes" id="UP000199013">
    <property type="component" value="Unassembled WGS sequence"/>
</dbReference>
<dbReference type="InterPro" id="IPR036188">
    <property type="entry name" value="FAD/NAD-bd_sf"/>
</dbReference>
<dbReference type="Gene3D" id="1.20.58.100">
    <property type="entry name" value="Fumarate reductase/succinate dehydrogenase flavoprotein-like, C-terminal domain"/>
    <property type="match status" value="1"/>
</dbReference>
<reference evidence="6" key="1">
    <citation type="submission" date="2016-02" db="EMBL/GenBank/DDBJ databases">
        <authorList>
            <person name="Wibberg D."/>
        </authorList>
    </citation>
    <scope>NUCLEOTIDE SEQUENCE [LARGE SCALE GENOMIC DNA]</scope>
</reference>
<keyword evidence="6" id="KW-1185">Reference proteome</keyword>